<comment type="caution">
    <text evidence="1">The sequence shown here is derived from an EMBL/GenBank/DDBJ whole genome shotgun (WGS) entry which is preliminary data.</text>
</comment>
<name>A0ABP0K8C4_9DINO</name>
<evidence type="ECO:0000313" key="1">
    <source>
        <dbReference type="EMBL" id="CAK9023052.1"/>
    </source>
</evidence>
<evidence type="ECO:0000313" key="2">
    <source>
        <dbReference type="Proteomes" id="UP001642464"/>
    </source>
</evidence>
<proteinExistence type="predicted"/>
<dbReference type="Proteomes" id="UP001642464">
    <property type="component" value="Unassembled WGS sequence"/>
</dbReference>
<keyword evidence="2" id="KW-1185">Reference proteome</keyword>
<organism evidence="1 2">
    <name type="scientific">Durusdinium trenchii</name>
    <dbReference type="NCBI Taxonomy" id="1381693"/>
    <lineage>
        <taxon>Eukaryota</taxon>
        <taxon>Sar</taxon>
        <taxon>Alveolata</taxon>
        <taxon>Dinophyceae</taxon>
        <taxon>Suessiales</taxon>
        <taxon>Symbiodiniaceae</taxon>
        <taxon>Durusdinium</taxon>
    </lineage>
</organism>
<sequence>MGITAGLAADWGTECRSLISVFDRNYHDITATSSQLREWLQRARVLFGEGRILEAPDQGKTMTQAAVENLMEADPVTYMDGRVHNFWGPGAKQEAAACMTSMSTVFSLAAERLQAEFPQQSLSVVRDCVEELKAAALFFVEDDKRKIRLEGASYDSRERWATVTDPTIAQKVAGKTGFKYLPAVVEWLLSIQDGTGQIERDLGCLTRLLDAHSGPLDEHGVTVDDLALLSFHLPEKQDRIVSGNDNCLGLTDLSTEWQKEWIDKHGRRFCCYKTRRDCGKKRPVQEGTAKEVKRSSKAARNALATRTGTHNQSFIPGVSLKALAWGPSRQEPAELQWNEKLKAFHELTQKKKQVAQAEAMRRKQGATPYIRPQEKKGGIFQPAPASIGKGKPSFFPVAIDACKQKLSNEDLTLIRYGALKRFDACCSQEILFDMAQSSKPCCVIMESFAELG</sequence>
<reference evidence="1 2" key="1">
    <citation type="submission" date="2024-02" db="EMBL/GenBank/DDBJ databases">
        <authorList>
            <person name="Chen Y."/>
            <person name="Shah S."/>
            <person name="Dougan E. K."/>
            <person name="Thang M."/>
            <person name="Chan C."/>
        </authorList>
    </citation>
    <scope>NUCLEOTIDE SEQUENCE [LARGE SCALE GENOMIC DNA]</scope>
</reference>
<dbReference type="EMBL" id="CAXAMM010010322">
    <property type="protein sequence ID" value="CAK9023052.1"/>
    <property type="molecule type" value="Genomic_DNA"/>
</dbReference>
<gene>
    <name evidence="1" type="ORF">SCF082_LOCUS16040</name>
</gene>
<accession>A0ABP0K8C4</accession>
<feature type="non-terminal residue" evidence="1">
    <location>
        <position position="452"/>
    </location>
</feature>
<protein>
    <submittedName>
        <fullName evidence="1">Uncharacterized protein</fullName>
    </submittedName>
</protein>